<dbReference type="OrthoDB" id="799767at2"/>
<keyword evidence="6" id="KW-1185">Reference proteome</keyword>
<dbReference type="GO" id="GO:0003700">
    <property type="term" value="F:DNA-binding transcription factor activity"/>
    <property type="evidence" value="ECO:0007669"/>
    <property type="project" value="InterPro"/>
</dbReference>
<dbReference type="PROSITE" id="PS01124">
    <property type="entry name" value="HTH_ARAC_FAMILY_2"/>
    <property type="match status" value="1"/>
</dbReference>
<dbReference type="PANTHER" id="PTHR47893:SF1">
    <property type="entry name" value="REGULATORY PROTEIN PCHR"/>
    <property type="match status" value="1"/>
</dbReference>
<organism evidence="5 6">
    <name type="scientific">Pontibacter lucknowensis</name>
    <dbReference type="NCBI Taxonomy" id="1077936"/>
    <lineage>
        <taxon>Bacteria</taxon>
        <taxon>Pseudomonadati</taxon>
        <taxon>Bacteroidota</taxon>
        <taxon>Cytophagia</taxon>
        <taxon>Cytophagales</taxon>
        <taxon>Hymenobacteraceae</taxon>
        <taxon>Pontibacter</taxon>
    </lineage>
</organism>
<dbReference type="GO" id="GO:0043565">
    <property type="term" value="F:sequence-specific DNA binding"/>
    <property type="evidence" value="ECO:0007669"/>
    <property type="project" value="InterPro"/>
</dbReference>
<dbReference type="RefSeq" id="WP_007653023.1">
    <property type="nucleotide sequence ID" value="NZ_FTNM01000001.1"/>
</dbReference>
<dbReference type="AlphaFoldDB" id="A0A1N6UKJ2"/>
<evidence type="ECO:0000256" key="2">
    <source>
        <dbReference type="ARBA" id="ARBA00023125"/>
    </source>
</evidence>
<gene>
    <name evidence="5" type="ORF">SAMN05421545_0921</name>
</gene>
<dbReference type="InterPro" id="IPR018062">
    <property type="entry name" value="HTH_AraC-typ_CS"/>
</dbReference>
<dbReference type="InterPro" id="IPR009057">
    <property type="entry name" value="Homeodomain-like_sf"/>
</dbReference>
<name>A0A1N6UKJ2_9BACT</name>
<dbReference type="InterPro" id="IPR053142">
    <property type="entry name" value="PchR_regulatory_protein"/>
</dbReference>
<evidence type="ECO:0000259" key="4">
    <source>
        <dbReference type="PROSITE" id="PS01124"/>
    </source>
</evidence>
<evidence type="ECO:0000313" key="6">
    <source>
        <dbReference type="Proteomes" id="UP000185924"/>
    </source>
</evidence>
<dbReference type="SMART" id="SM00342">
    <property type="entry name" value="HTH_ARAC"/>
    <property type="match status" value="1"/>
</dbReference>
<dbReference type="InterPro" id="IPR018060">
    <property type="entry name" value="HTH_AraC"/>
</dbReference>
<evidence type="ECO:0000313" key="5">
    <source>
        <dbReference type="EMBL" id="SIQ65846.1"/>
    </source>
</evidence>
<dbReference type="STRING" id="1077936.SAMN05421545_0921"/>
<dbReference type="SUPFAM" id="SSF46689">
    <property type="entry name" value="Homeodomain-like"/>
    <property type="match status" value="2"/>
</dbReference>
<keyword evidence="3" id="KW-0804">Transcription</keyword>
<feature type="domain" description="HTH araC/xylS-type" evidence="4">
    <location>
        <begin position="233"/>
        <end position="330"/>
    </location>
</feature>
<keyword evidence="2 5" id="KW-0238">DNA-binding</keyword>
<evidence type="ECO:0000256" key="1">
    <source>
        <dbReference type="ARBA" id="ARBA00023015"/>
    </source>
</evidence>
<keyword evidence="1" id="KW-0805">Transcription regulation</keyword>
<dbReference type="EMBL" id="FTNM01000001">
    <property type="protein sequence ID" value="SIQ65846.1"/>
    <property type="molecule type" value="Genomic_DNA"/>
</dbReference>
<dbReference type="Proteomes" id="UP000185924">
    <property type="component" value="Unassembled WGS sequence"/>
</dbReference>
<dbReference type="Pfam" id="PF12833">
    <property type="entry name" value="HTH_18"/>
    <property type="match status" value="1"/>
</dbReference>
<accession>A0A1N6UKJ2</accession>
<proteinExistence type="predicted"/>
<reference evidence="6" key="1">
    <citation type="submission" date="2017-01" db="EMBL/GenBank/DDBJ databases">
        <authorList>
            <person name="Varghese N."/>
            <person name="Submissions S."/>
        </authorList>
    </citation>
    <scope>NUCLEOTIDE SEQUENCE [LARGE SCALE GENOMIC DNA]</scope>
    <source>
        <strain evidence="6">DM9</strain>
    </source>
</reference>
<protein>
    <submittedName>
        <fullName evidence="5">AraC-type DNA-binding protein</fullName>
    </submittedName>
</protein>
<evidence type="ECO:0000256" key="3">
    <source>
        <dbReference type="ARBA" id="ARBA00023163"/>
    </source>
</evidence>
<dbReference type="Gene3D" id="1.10.10.60">
    <property type="entry name" value="Homeodomain-like"/>
    <property type="match status" value="2"/>
</dbReference>
<dbReference type="PROSITE" id="PS00041">
    <property type="entry name" value="HTH_ARAC_FAMILY_1"/>
    <property type="match status" value="1"/>
</dbReference>
<dbReference type="PANTHER" id="PTHR47893">
    <property type="entry name" value="REGULATORY PROTEIN PCHR"/>
    <property type="match status" value="1"/>
</dbReference>
<sequence>MEQDLSTSGPEHAAYYHALFSGADDTLIEKEQAFSNRSCCEGNGQLREFYFEDIYFGYTQCELKGIKVLTYQNCQDFVQMHFSLRCRCAVTSLNDNRIFARFDHQQHNLLYFGDRSVQKKIAPEEELEVIIINLSKVFLLRYLKDSSPAALQLRECLTALSPGKLCQTNLSITPRVRTLLYELINCPYAGHYKRMFLEAKVVELLMLQLEQCDQVGTTPVQLKMKDADVEKMYHARDILLQNLENPHSLVELAHLVGTNEYYLKKHFKQVFGTTVFGYLNDYRMEQAKQLILQGDLKIGDIATMLGYKYAAHFTSAFKKHFGYLPQQLKS</sequence>